<dbReference type="PANTHER" id="PTHR46508:SF2">
    <property type="entry name" value="INCREASED DNA METHYLATION 1"/>
    <property type="match status" value="1"/>
</dbReference>
<evidence type="ECO:0000259" key="2">
    <source>
        <dbReference type="PROSITE" id="PS51186"/>
    </source>
</evidence>
<keyword evidence="4" id="KW-1185">Reference proteome</keyword>
<gene>
    <name evidence="3" type="ORF">RJ640_004365</name>
</gene>
<sequence length="444" mass="49007">MREIPEGSWYCSQCTCWICGDVVDDKDATKSPDALKCSQCEHKCNFQSLIMLDTIKSYHEACLKDKCIEMGQPDTDTWFCGESCLEVYSGLQSRIGLMNHVSDDLSWTLLRCIHGDQKVHSAQRFVALKAECNSKLAVAVTIMEECFLPMVDPRTGIDMIPHVLYNWGSQFARLNYHGFYTVVLEKDDVLISVASIRIHGVTVAEMPLIATCSKYRRQGMCRRLVNAIEEMLKSVKVENLVISAIPSLVETWTVGFGFIPLKANERRALSNINLMIFPGTVWLKKSLKDNHVVDAEQEAGSCHASPSGTNNPTETGGAVLETAEQSDISSSVKEDTTKAESDAGACSGGPVFEPAEQTYTNSRVKEDEIKMEFEAGPFSEGCPALEPAEHSDILSRAKEDDSKPKLKAGACSHGSPVLKPAEQPDIYFCVKEEDLETANGRNLQ</sequence>
<feature type="domain" description="N-acetyltransferase" evidence="2">
    <location>
        <begin position="123"/>
        <end position="288"/>
    </location>
</feature>
<dbReference type="EMBL" id="JAVXUO010001040">
    <property type="protein sequence ID" value="KAK2986609.1"/>
    <property type="molecule type" value="Genomic_DNA"/>
</dbReference>
<feature type="compositionally biased region" description="Polar residues" evidence="1">
    <location>
        <begin position="304"/>
        <end position="314"/>
    </location>
</feature>
<feature type="region of interest" description="Disordered" evidence="1">
    <location>
        <begin position="397"/>
        <end position="417"/>
    </location>
</feature>
<evidence type="ECO:0000313" key="4">
    <source>
        <dbReference type="Proteomes" id="UP001187471"/>
    </source>
</evidence>
<evidence type="ECO:0000256" key="1">
    <source>
        <dbReference type="SAM" id="MobiDB-lite"/>
    </source>
</evidence>
<dbReference type="PROSITE" id="PS51186">
    <property type="entry name" value="GNAT"/>
    <property type="match status" value="1"/>
</dbReference>
<dbReference type="Pfam" id="PF23209">
    <property type="entry name" value="IDM1_C"/>
    <property type="match status" value="1"/>
</dbReference>
<reference evidence="3" key="1">
    <citation type="submission" date="2022-12" db="EMBL/GenBank/DDBJ databases">
        <title>Draft genome assemblies for two species of Escallonia (Escalloniales).</title>
        <authorList>
            <person name="Chanderbali A."/>
            <person name="Dervinis C."/>
            <person name="Anghel I."/>
            <person name="Soltis D."/>
            <person name="Soltis P."/>
            <person name="Zapata F."/>
        </authorList>
    </citation>
    <scope>NUCLEOTIDE SEQUENCE</scope>
    <source>
        <strain evidence="3">UCBG92.1500</strain>
        <tissue evidence="3">Leaf</tissue>
    </source>
</reference>
<dbReference type="InterPro" id="IPR000182">
    <property type="entry name" value="GNAT_dom"/>
</dbReference>
<dbReference type="SUPFAM" id="SSF55729">
    <property type="entry name" value="Acyl-CoA N-acyltransferases (Nat)"/>
    <property type="match status" value="1"/>
</dbReference>
<dbReference type="Proteomes" id="UP001187471">
    <property type="component" value="Unassembled WGS sequence"/>
</dbReference>
<organism evidence="3 4">
    <name type="scientific">Escallonia rubra</name>
    <dbReference type="NCBI Taxonomy" id="112253"/>
    <lineage>
        <taxon>Eukaryota</taxon>
        <taxon>Viridiplantae</taxon>
        <taxon>Streptophyta</taxon>
        <taxon>Embryophyta</taxon>
        <taxon>Tracheophyta</taxon>
        <taxon>Spermatophyta</taxon>
        <taxon>Magnoliopsida</taxon>
        <taxon>eudicotyledons</taxon>
        <taxon>Gunneridae</taxon>
        <taxon>Pentapetalae</taxon>
        <taxon>asterids</taxon>
        <taxon>campanulids</taxon>
        <taxon>Escalloniales</taxon>
        <taxon>Escalloniaceae</taxon>
        <taxon>Escallonia</taxon>
    </lineage>
</organism>
<dbReference type="CDD" id="cd04301">
    <property type="entry name" value="NAT_SF"/>
    <property type="match status" value="1"/>
</dbReference>
<name>A0AA88UIT2_9ASTE</name>
<dbReference type="GO" id="GO:0016747">
    <property type="term" value="F:acyltransferase activity, transferring groups other than amino-acyl groups"/>
    <property type="evidence" value="ECO:0007669"/>
    <property type="project" value="InterPro"/>
</dbReference>
<feature type="region of interest" description="Disordered" evidence="1">
    <location>
        <begin position="297"/>
        <end position="316"/>
    </location>
</feature>
<feature type="compositionally biased region" description="Basic and acidic residues" evidence="1">
    <location>
        <begin position="332"/>
        <end position="341"/>
    </location>
</feature>
<protein>
    <recommendedName>
        <fullName evidence="2">N-acetyltransferase domain-containing protein</fullName>
    </recommendedName>
</protein>
<proteinExistence type="predicted"/>
<evidence type="ECO:0000313" key="3">
    <source>
        <dbReference type="EMBL" id="KAK2986609.1"/>
    </source>
</evidence>
<dbReference type="PANTHER" id="PTHR46508">
    <property type="entry name" value="PHD FINGER FAMILY PROTEIN"/>
    <property type="match status" value="1"/>
</dbReference>
<feature type="non-terminal residue" evidence="3">
    <location>
        <position position="1"/>
    </location>
</feature>
<dbReference type="InterPro" id="IPR016181">
    <property type="entry name" value="Acyl_CoA_acyltransferase"/>
</dbReference>
<feature type="region of interest" description="Disordered" evidence="1">
    <location>
        <begin position="322"/>
        <end position="357"/>
    </location>
</feature>
<dbReference type="Gene3D" id="3.40.630.30">
    <property type="match status" value="1"/>
</dbReference>
<accession>A0AA88UIT2</accession>
<dbReference type="AlphaFoldDB" id="A0AA88UIT2"/>
<dbReference type="InterPro" id="IPR056511">
    <property type="entry name" value="IDM1_C"/>
</dbReference>
<comment type="caution">
    <text evidence="3">The sequence shown here is derived from an EMBL/GenBank/DDBJ whole genome shotgun (WGS) entry which is preliminary data.</text>
</comment>